<organism evidence="1 2">
    <name type="scientific">Neokomagataea anthophila</name>
    <dbReference type="NCBI Taxonomy" id="2826925"/>
    <lineage>
        <taxon>Bacteria</taxon>
        <taxon>Pseudomonadati</taxon>
        <taxon>Pseudomonadota</taxon>
        <taxon>Alphaproteobacteria</taxon>
        <taxon>Acetobacterales</taxon>
        <taxon>Acetobacteraceae</taxon>
        <taxon>Neokomagataea</taxon>
    </lineage>
</organism>
<dbReference type="Proteomes" id="UP000677812">
    <property type="component" value="Unassembled WGS sequence"/>
</dbReference>
<dbReference type="EMBL" id="JAGRQH010000009">
    <property type="protein sequence ID" value="MBR0560468.1"/>
    <property type="molecule type" value="Genomic_DNA"/>
</dbReference>
<dbReference type="RefSeq" id="WP_211682909.1">
    <property type="nucleotide sequence ID" value="NZ_JAGRQH010000009.1"/>
</dbReference>
<evidence type="ECO:0000313" key="1">
    <source>
        <dbReference type="EMBL" id="MBR0560468.1"/>
    </source>
</evidence>
<keyword evidence="2" id="KW-1185">Reference proteome</keyword>
<evidence type="ECO:0000313" key="2">
    <source>
        <dbReference type="Proteomes" id="UP000677812"/>
    </source>
</evidence>
<accession>A0ABS5EAF6</accession>
<name>A0ABS5EAF6_9PROT</name>
<proteinExistence type="predicted"/>
<gene>
    <name evidence="1" type="ORF">KB213_10430</name>
</gene>
<protein>
    <submittedName>
        <fullName evidence="1">Uncharacterized protein</fullName>
    </submittedName>
</protein>
<sequence length="77" mass="8366">MKVSRKNHSAEFKSRVALEALKETRTTAELGSFAVGGDALFYIPDAAHVSAGLGIAAETLVLINDRRQQKRKSVPLK</sequence>
<comment type="caution">
    <text evidence="1">The sequence shown here is derived from an EMBL/GenBank/DDBJ whole genome shotgun (WGS) entry which is preliminary data.</text>
</comment>
<reference evidence="1 2" key="1">
    <citation type="submission" date="2021-04" db="EMBL/GenBank/DDBJ databases">
        <title>The complete genome sequence of Neokomagataea sp. TBRC 2177.</title>
        <authorList>
            <person name="Charoenyingcharoen P."/>
            <person name="Yukphan P."/>
        </authorList>
    </citation>
    <scope>NUCLEOTIDE SEQUENCE [LARGE SCALE GENOMIC DNA]</scope>
    <source>
        <strain evidence="1 2">TBRC 2177</strain>
    </source>
</reference>